<name>A0ABQ5CNU7_9ASTR</name>
<protein>
    <submittedName>
        <fullName evidence="2">Uncharacterized protein</fullName>
    </submittedName>
</protein>
<dbReference type="EMBL" id="BQNB010014482">
    <property type="protein sequence ID" value="GJT28700.1"/>
    <property type="molecule type" value="Genomic_DNA"/>
</dbReference>
<accession>A0ABQ5CNU7</accession>
<keyword evidence="3" id="KW-1185">Reference proteome</keyword>
<feature type="region of interest" description="Disordered" evidence="1">
    <location>
        <begin position="168"/>
        <end position="212"/>
    </location>
</feature>
<organism evidence="2 3">
    <name type="scientific">Tanacetum coccineum</name>
    <dbReference type="NCBI Taxonomy" id="301880"/>
    <lineage>
        <taxon>Eukaryota</taxon>
        <taxon>Viridiplantae</taxon>
        <taxon>Streptophyta</taxon>
        <taxon>Embryophyta</taxon>
        <taxon>Tracheophyta</taxon>
        <taxon>Spermatophyta</taxon>
        <taxon>Magnoliopsida</taxon>
        <taxon>eudicotyledons</taxon>
        <taxon>Gunneridae</taxon>
        <taxon>Pentapetalae</taxon>
        <taxon>asterids</taxon>
        <taxon>campanulids</taxon>
        <taxon>Asterales</taxon>
        <taxon>Asteraceae</taxon>
        <taxon>Asteroideae</taxon>
        <taxon>Anthemideae</taxon>
        <taxon>Anthemidinae</taxon>
        <taxon>Tanacetum</taxon>
    </lineage>
</organism>
<dbReference type="Proteomes" id="UP001151760">
    <property type="component" value="Unassembled WGS sequence"/>
</dbReference>
<evidence type="ECO:0000313" key="2">
    <source>
        <dbReference type="EMBL" id="GJT28700.1"/>
    </source>
</evidence>
<sequence>MLNKKLQGDRWNEMYYQLLNLMTKQEKGEEQASAFKPIVSLHHNFIQAKDKGTGKMFEKERVAHQEAIREAVIEELDSIHAMIDADEELAAKLQAEEQEKFSIEENTRMLVEMLKGKIIMEYLVKISKKARILELKRRHLKITVLTSNTPYPSRKIRRICACTSLKTTKEQDPIRRSWSDSGEEDDEKDKDEHVLWHTASSEVVPESSYTNE</sequence>
<reference evidence="2" key="2">
    <citation type="submission" date="2022-01" db="EMBL/GenBank/DDBJ databases">
        <authorList>
            <person name="Yamashiro T."/>
            <person name="Shiraishi A."/>
            <person name="Satake H."/>
            <person name="Nakayama K."/>
        </authorList>
    </citation>
    <scope>NUCLEOTIDE SEQUENCE</scope>
</reference>
<gene>
    <name evidence="2" type="ORF">Tco_0908975</name>
</gene>
<proteinExistence type="predicted"/>
<comment type="caution">
    <text evidence="2">The sequence shown here is derived from an EMBL/GenBank/DDBJ whole genome shotgun (WGS) entry which is preliminary data.</text>
</comment>
<reference evidence="2" key="1">
    <citation type="journal article" date="2022" name="Int. J. Mol. Sci.">
        <title>Draft Genome of Tanacetum Coccineum: Genomic Comparison of Closely Related Tanacetum-Family Plants.</title>
        <authorList>
            <person name="Yamashiro T."/>
            <person name="Shiraishi A."/>
            <person name="Nakayama K."/>
            <person name="Satake H."/>
        </authorList>
    </citation>
    <scope>NUCLEOTIDE SEQUENCE</scope>
</reference>
<evidence type="ECO:0000313" key="3">
    <source>
        <dbReference type="Proteomes" id="UP001151760"/>
    </source>
</evidence>
<feature type="compositionally biased region" description="Basic and acidic residues" evidence="1">
    <location>
        <begin position="168"/>
        <end position="178"/>
    </location>
</feature>
<evidence type="ECO:0000256" key="1">
    <source>
        <dbReference type="SAM" id="MobiDB-lite"/>
    </source>
</evidence>